<dbReference type="SUPFAM" id="SSF55729">
    <property type="entry name" value="Acyl-CoA N-acyltransferases (Nat)"/>
    <property type="match status" value="1"/>
</dbReference>
<dbReference type="Gene3D" id="3.40.630.30">
    <property type="match status" value="1"/>
</dbReference>
<dbReference type="InterPro" id="IPR016181">
    <property type="entry name" value="Acyl_CoA_acyltransferase"/>
</dbReference>
<evidence type="ECO:0000313" key="3">
    <source>
        <dbReference type="EMBL" id="GGK32059.1"/>
    </source>
</evidence>
<protein>
    <recommendedName>
        <fullName evidence="2">N-acetyltransferase domain-containing protein</fullName>
    </recommendedName>
</protein>
<dbReference type="PROSITE" id="PS51186">
    <property type="entry name" value="GNAT"/>
    <property type="match status" value="1"/>
</dbReference>
<organism evidence="3 4">
    <name type="scientific">Salinarimonas ramus</name>
    <dbReference type="NCBI Taxonomy" id="690164"/>
    <lineage>
        <taxon>Bacteria</taxon>
        <taxon>Pseudomonadati</taxon>
        <taxon>Pseudomonadota</taxon>
        <taxon>Alphaproteobacteria</taxon>
        <taxon>Hyphomicrobiales</taxon>
        <taxon>Salinarimonadaceae</taxon>
        <taxon>Salinarimonas</taxon>
    </lineage>
</organism>
<dbReference type="InterPro" id="IPR000182">
    <property type="entry name" value="GNAT_dom"/>
</dbReference>
<feature type="domain" description="N-acetyltransferase" evidence="2">
    <location>
        <begin position="59"/>
        <end position="204"/>
    </location>
</feature>
<reference evidence="3 4" key="1">
    <citation type="journal article" date="2014" name="Int. J. Syst. Evol. Microbiol.">
        <title>Complete genome sequence of Corynebacterium casei LMG S-19264T (=DSM 44701T), isolated from a smear-ripened cheese.</title>
        <authorList>
            <consortium name="US DOE Joint Genome Institute (JGI-PGF)"/>
            <person name="Walter F."/>
            <person name="Albersmeier A."/>
            <person name="Kalinowski J."/>
            <person name="Ruckert C."/>
        </authorList>
    </citation>
    <scope>NUCLEOTIDE SEQUENCE [LARGE SCALE GENOMIC DNA]</scope>
    <source>
        <strain evidence="3 4">CGMCC 1.9161</strain>
    </source>
</reference>
<evidence type="ECO:0000256" key="1">
    <source>
        <dbReference type="SAM" id="MobiDB-lite"/>
    </source>
</evidence>
<dbReference type="EMBL" id="BMMF01000005">
    <property type="protein sequence ID" value="GGK32059.1"/>
    <property type="molecule type" value="Genomic_DNA"/>
</dbReference>
<feature type="compositionally biased region" description="Low complexity" evidence="1">
    <location>
        <begin position="255"/>
        <end position="265"/>
    </location>
</feature>
<gene>
    <name evidence="3" type="ORF">GCM10011322_18410</name>
</gene>
<accession>A0A917Q6U5</accession>
<comment type="caution">
    <text evidence="3">The sequence shown here is derived from an EMBL/GenBank/DDBJ whole genome shotgun (WGS) entry which is preliminary data.</text>
</comment>
<dbReference type="InterPro" id="IPR051531">
    <property type="entry name" value="N-acetyltransferase"/>
</dbReference>
<proteinExistence type="predicted"/>
<dbReference type="PANTHER" id="PTHR43792">
    <property type="entry name" value="GNAT FAMILY, PUTATIVE (AFU_ORTHOLOGUE AFUA_3G00765)-RELATED-RELATED"/>
    <property type="match status" value="1"/>
</dbReference>
<keyword evidence="4" id="KW-1185">Reference proteome</keyword>
<dbReference type="GO" id="GO:0016747">
    <property type="term" value="F:acyltransferase activity, transferring groups other than amino-acyl groups"/>
    <property type="evidence" value="ECO:0007669"/>
    <property type="project" value="InterPro"/>
</dbReference>
<evidence type="ECO:0000313" key="4">
    <source>
        <dbReference type="Proteomes" id="UP000600449"/>
    </source>
</evidence>
<dbReference type="Proteomes" id="UP000600449">
    <property type="component" value="Unassembled WGS sequence"/>
</dbReference>
<name>A0A917Q6U5_9HYPH</name>
<sequence length="272" mass="29716">MGRHLPFVVSLTAHRRSRTGAGARTRSRDMFPELTRDDVFRLETRRLWLRWPRHSDAASIARLAGEREVAEMTARIPHPYPPDLAAPYVLETRRAAMEGASLRLAMAPKAQPTRLLGMIGIEPGAAGEAEIGYWLGRPFWGQGLATEAARAMIDAFFAFTDGEALAASVRVGNPASRRVLEKSGFVFEGPGFRNSTLRGSFPVDTFRLTRRDWASLKAWSRDGWAPARPQAPELVLVAGEADDGEDADAPRHRASGSAAATATGRPLFLAAE</sequence>
<dbReference type="Pfam" id="PF13302">
    <property type="entry name" value="Acetyltransf_3"/>
    <property type="match status" value="1"/>
</dbReference>
<feature type="region of interest" description="Disordered" evidence="1">
    <location>
        <begin position="242"/>
        <end position="272"/>
    </location>
</feature>
<evidence type="ECO:0000259" key="2">
    <source>
        <dbReference type="PROSITE" id="PS51186"/>
    </source>
</evidence>
<dbReference type="AlphaFoldDB" id="A0A917Q6U5"/>